<name>A0A0J8B212_BETVV</name>
<dbReference type="AlphaFoldDB" id="A0A0J8B212"/>
<accession>A0A0J8B212</accession>
<reference evidence="2 3" key="1">
    <citation type="journal article" date="2014" name="Nature">
        <title>The genome of the recently domesticated crop plant sugar beet (Beta vulgaris).</title>
        <authorList>
            <person name="Dohm J.C."/>
            <person name="Minoche A.E."/>
            <person name="Holtgrawe D."/>
            <person name="Capella-Gutierrez S."/>
            <person name="Zakrzewski F."/>
            <person name="Tafer H."/>
            <person name="Rupp O."/>
            <person name="Sorensen T.R."/>
            <person name="Stracke R."/>
            <person name="Reinhardt R."/>
            <person name="Goesmann A."/>
            <person name="Kraft T."/>
            <person name="Schulz B."/>
            <person name="Stadler P.F."/>
            <person name="Schmidt T."/>
            <person name="Gabaldon T."/>
            <person name="Lehrach H."/>
            <person name="Weisshaar B."/>
            <person name="Himmelbauer H."/>
        </authorList>
    </citation>
    <scope>NUCLEOTIDE SEQUENCE [LARGE SCALE GENOMIC DNA]</scope>
    <source>
        <tissue evidence="2">Taproot</tissue>
    </source>
</reference>
<feature type="compositionally biased region" description="Low complexity" evidence="1">
    <location>
        <begin position="73"/>
        <end position="101"/>
    </location>
</feature>
<sequence>APRRVMENDVDEAAPASMVRLVRCLVGEFSRTFSVTPTETMTEPCPISLLDYPHSSSFRYRARLAGMDPGEQPTPRALSPLSSSTSSLLSSASSSEEPSPRQWESITYGPVKAFIKVRRLSTEEKRARCQQAVFVSPETRSVNVQSP</sequence>
<protein>
    <submittedName>
        <fullName evidence="2">Uncharacterized protein</fullName>
    </submittedName>
</protein>
<dbReference type="Gramene" id="KMS93938">
    <property type="protein sequence ID" value="KMS93938"/>
    <property type="gene ID" value="BVRB_026420"/>
</dbReference>
<evidence type="ECO:0000313" key="3">
    <source>
        <dbReference type="Proteomes" id="UP000035740"/>
    </source>
</evidence>
<evidence type="ECO:0000313" key="2">
    <source>
        <dbReference type="EMBL" id="KMS93938.1"/>
    </source>
</evidence>
<feature type="region of interest" description="Disordered" evidence="1">
    <location>
        <begin position="65"/>
        <end position="103"/>
    </location>
</feature>
<dbReference type="EMBL" id="KQ097496">
    <property type="protein sequence ID" value="KMS93938.1"/>
    <property type="molecule type" value="Genomic_DNA"/>
</dbReference>
<evidence type="ECO:0000256" key="1">
    <source>
        <dbReference type="SAM" id="MobiDB-lite"/>
    </source>
</evidence>
<organism evidence="2 3">
    <name type="scientific">Beta vulgaris subsp. vulgaris</name>
    <name type="common">Beet</name>
    <dbReference type="NCBI Taxonomy" id="3555"/>
    <lineage>
        <taxon>Eukaryota</taxon>
        <taxon>Viridiplantae</taxon>
        <taxon>Streptophyta</taxon>
        <taxon>Embryophyta</taxon>
        <taxon>Tracheophyta</taxon>
        <taxon>Spermatophyta</taxon>
        <taxon>Magnoliopsida</taxon>
        <taxon>eudicotyledons</taxon>
        <taxon>Gunneridae</taxon>
        <taxon>Pentapetalae</taxon>
        <taxon>Caryophyllales</taxon>
        <taxon>Chenopodiaceae</taxon>
        <taxon>Betoideae</taxon>
        <taxon>Beta</taxon>
    </lineage>
</organism>
<feature type="non-terminal residue" evidence="2">
    <location>
        <position position="1"/>
    </location>
</feature>
<keyword evidence="3" id="KW-1185">Reference proteome</keyword>
<feature type="non-terminal residue" evidence="2">
    <location>
        <position position="147"/>
    </location>
</feature>
<proteinExistence type="predicted"/>
<dbReference type="Proteomes" id="UP000035740">
    <property type="component" value="Unassembled WGS sequence"/>
</dbReference>
<gene>
    <name evidence="2" type="ORF">BVRB_026420</name>
</gene>